<evidence type="ECO:0000256" key="2">
    <source>
        <dbReference type="ARBA" id="ARBA00022723"/>
    </source>
</evidence>
<proteinExistence type="inferred from homology"/>
<reference evidence="8 9" key="1">
    <citation type="submission" date="2018-06" db="EMBL/GenBank/DDBJ databases">
        <title>Extensive metabolic versatility and redundancy in microbially diverse, dynamic hydrothermal sediments.</title>
        <authorList>
            <person name="Dombrowski N."/>
            <person name="Teske A."/>
            <person name="Baker B.J."/>
        </authorList>
    </citation>
    <scope>NUCLEOTIDE SEQUENCE [LARGE SCALE GENOMIC DNA]</scope>
    <source>
        <strain evidence="8">B19_G9</strain>
    </source>
</reference>
<dbReference type="NCBIfam" id="TIGR00608">
    <property type="entry name" value="radc"/>
    <property type="match status" value="1"/>
</dbReference>
<dbReference type="Pfam" id="PF04002">
    <property type="entry name" value="RadC"/>
    <property type="match status" value="1"/>
</dbReference>
<dbReference type="InterPro" id="IPR046778">
    <property type="entry name" value="UPF0758_N"/>
</dbReference>
<protein>
    <recommendedName>
        <fullName evidence="7">MPN domain-containing protein</fullName>
    </recommendedName>
</protein>
<dbReference type="InterPro" id="IPR025657">
    <property type="entry name" value="RadC_JAB"/>
</dbReference>
<dbReference type="NCBIfam" id="NF000642">
    <property type="entry name" value="PRK00024.1"/>
    <property type="match status" value="1"/>
</dbReference>
<dbReference type="InterPro" id="IPR010994">
    <property type="entry name" value="RuvA_2-like"/>
</dbReference>
<dbReference type="InterPro" id="IPR020891">
    <property type="entry name" value="UPF0758_CS"/>
</dbReference>
<evidence type="ECO:0000313" key="9">
    <source>
        <dbReference type="Proteomes" id="UP000267654"/>
    </source>
</evidence>
<dbReference type="EMBL" id="QMQB01000166">
    <property type="protein sequence ID" value="RLE12334.1"/>
    <property type="molecule type" value="Genomic_DNA"/>
</dbReference>
<dbReference type="CDD" id="cd08071">
    <property type="entry name" value="MPN_DUF2466"/>
    <property type="match status" value="1"/>
</dbReference>
<dbReference type="InterPro" id="IPR001405">
    <property type="entry name" value="UPF0758"/>
</dbReference>
<feature type="domain" description="MPN" evidence="7">
    <location>
        <begin position="106"/>
        <end position="228"/>
    </location>
</feature>
<dbReference type="PANTHER" id="PTHR30471">
    <property type="entry name" value="DNA REPAIR PROTEIN RADC"/>
    <property type="match status" value="1"/>
</dbReference>
<sequence length="228" mass="25723">MNEKVKPHYIGHRERLRERFQRAGSKGMHDYELLELLLTYAIPRKDVKPVAKQLIKKFGSFSGVFDASMEELKAIRGVGSVSAILIKVVKEIFCSYLAEEMKKKDLVSSPQAAVDFARVKLSGLPNEAFMIIYLNTKNEVIDSEIIQEGTVDRAVIYPRRIIESALGHHAKGLLLVHNHPSGYPEPSNEDRRITQTISEAVKTVDIKVVDHIIVGKYGYFSFAERGIL</sequence>
<evidence type="ECO:0000259" key="7">
    <source>
        <dbReference type="PROSITE" id="PS50249"/>
    </source>
</evidence>
<dbReference type="SUPFAM" id="SSF47781">
    <property type="entry name" value="RuvA domain 2-like"/>
    <property type="match status" value="1"/>
</dbReference>
<evidence type="ECO:0000256" key="5">
    <source>
        <dbReference type="ARBA" id="ARBA00023049"/>
    </source>
</evidence>
<keyword evidence="3" id="KW-0378">Hydrolase</keyword>
<gene>
    <name evidence="8" type="ORF">DRI96_04690</name>
</gene>
<evidence type="ECO:0000256" key="4">
    <source>
        <dbReference type="ARBA" id="ARBA00022833"/>
    </source>
</evidence>
<name>A0A662D991_UNCAE</name>
<accession>A0A662D991</accession>
<dbReference type="Proteomes" id="UP000267654">
    <property type="component" value="Unassembled WGS sequence"/>
</dbReference>
<dbReference type="AlphaFoldDB" id="A0A662D991"/>
<keyword evidence="4" id="KW-0862">Zinc</keyword>
<evidence type="ECO:0000256" key="3">
    <source>
        <dbReference type="ARBA" id="ARBA00022801"/>
    </source>
</evidence>
<dbReference type="PROSITE" id="PS50249">
    <property type="entry name" value="MPN"/>
    <property type="match status" value="1"/>
</dbReference>
<keyword evidence="1" id="KW-0645">Protease</keyword>
<dbReference type="Gene3D" id="1.10.150.20">
    <property type="entry name" value="5' to 3' exonuclease, C-terminal subdomain"/>
    <property type="match status" value="1"/>
</dbReference>
<dbReference type="Pfam" id="PF20582">
    <property type="entry name" value="UPF0758_N"/>
    <property type="match status" value="1"/>
</dbReference>
<evidence type="ECO:0000256" key="1">
    <source>
        <dbReference type="ARBA" id="ARBA00022670"/>
    </source>
</evidence>
<dbReference type="Gene3D" id="3.40.140.10">
    <property type="entry name" value="Cytidine Deaminase, domain 2"/>
    <property type="match status" value="1"/>
</dbReference>
<evidence type="ECO:0000313" key="8">
    <source>
        <dbReference type="EMBL" id="RLE12334.1"/>
    </source>
</evidence>
<evidence type="ECO:0000256" key="6">
    <source>
        <dbReference type="RuleBase" id="RU003797"/>
    </source>
</evidence>
<dbReference type="GO" id="GO:0046872">
    <property type="term" value="F:metal ion binding"/>
    <property type="evidence" value="ECO:0007669"/>
    <property type="project" value="UniProtKB-KW"/>
</dbReference>
<dbReference type="PANTHER" id="PTHR30471:SF3">
    <property type="entry name" value="UPF0758 PROTEIN YEES-RELATED"/>
    <property type="match status" value="1"/>
</dbReference>
<keyword evidence="5" id="KW-0482">Metalloprotease</keyword>
<comment type="caution">
    <text evidence="8">The sequence shown here is derived from an EMBL/GenBank/DDBJ whole genome shotgun (WGS) entry which is preliminary data.</text>
</comment>
<comment type="similarity">
    <text evidence="6">Belongs to the UPF0758 family.</text>
</comment>
<dbReference type="GO" id="GO:0008237">
    <property type="term" value="F:metallopeptidase activity"/>
    <property type="evidence" value="ECO:0007669"/>
    <property type="project" value="UniProtKB-KW"/>
</dbReference>
<dbReference type="PROSITE" id="PS01302">
    <property type="entry name" value="UPF0758"/>
    <property type="match status" value="1"/>
</dbReference>
<dbReference type="GO" id="GO:0006508">
    <property type="term" value="P:proteolysis"/>
    <property type="evidence" value="ECO:0007669"/>
    <property type="project" value="UniProtKB-KW"/>
</dbReference>
<organism evidence="8 9">
    <name type="scientific">Aerophobetes bacterium</name>
    <dbReference type="NCBI Taxonomy" id="2030807"/>
    <lineage>
        <taxon>Bacteria</taxon>
        <taxon>Candidatus Aerophobota</taxon>
    </lineage>
</organism>
<dbReference type="InterPro" id="IPR037518">
    <property type="entry name" value="MPN"/>
</dbReference>
<keyword evidence="2" id="KW-0479">Metal-binding</keyword>